<name>A0ABQ9YN19_9CRUS</name>
<evidence type="ECO:0000313" key="2">
    <source>
        <dbReference type="Proteomes" id="UP001234178"/>
    </source>
</evidence>
<sequence>MAKNINERFHRLVYTHTVFLAFGQIQQQPDNSPLSLLRLLQSISRGPFHLLFNVVFSNDDDVYHPVIDSCWLYKTQPCPRWTVLIYFASCRDGYLNRHCCIILTDSSIFDFSRFRGNQSTRYQTTEGNGRRQQQWEATDAGHVPGYRTDQPLRPKSYVIMRHKGNLV</sequence>
<gene>
    <name evidence="1" type="ORF">OUZ56_003875</name>
</gene>
<comment type="caution">
    <text evidence="1">The sequence shown here is derived from an EMBL/GenBank/DDBJ whole genome shotgun (WGS) entry which is preliminary data.</text>
</comment>
<accession>A0ABQ9YN19</accession>
<proteinExistence type="predicted"/>
<dbReference type="Proteomes" id="UP001234178">
    <property type="component" value="Unassembled WGS sequence"/>
</dbReference>
<dbReference type="EMBL" id="JAOYFB010000001">
    <property type="protein sequence ID" value="KAK4002016.1"/>
    <property type="molecule type" value="Genomic_DNA"/>
</dbReference>
<organism evidence="1 2">
    <name type="scientific">Daphnia magna</name>
    <dbReference type="NCBI Taxonomy" id="35525"/>
    <lineage>
        <taxon>Eukaryota</taxon>
        <taxon>Metazoa</taxon>
        <taxon>Ecdysozoa</taxon>
        <taxon>Arthropoda</taxon>
        <taxon>Crustacea</taxon>
        <taxon>Branchiopoda</taxon>
        <taxon>Diplostraca</taxon>
        <taxon>Cladocera</taxon>
        <taxon>Anomopoda</taxon>
        <taxon>Daphniidae</taxon>
        <taxon>Daphnia</taxon>
    </lineage>
</organism>
<evidence type="ECO:0000313" key="1">
    <source>
        <dbReference type="EMBL" id="KAK4002016.1"/>
    </source>
</evidence>
<reference evidence="1 2" key="1">
    <citation type="journal article" date="2023" name="Nucleic Acids Res.">
        <title>The hologenome of Daphnia magna reveals possible DNA methylation and microbiome-mediated evolution of the host genome.</title>
        <authorList>
            <person name="Chaturvedi A."/>
            <person name="Li X."/>
            <person name="Dhandapani V."/>
            <person name="Marshall H."/>
            <person name="Kissane S."/>
            <person name="Cuenca-Cambronero M."/>
            <person name="Asole G."/>
            <person name="Calvet F."/>
            <person name="Ruiz-Romero M."/>
            <person name="Marangio P."/>
            <person name="Guigo R."/>
            <person name="Rago D."/>
            <person name="Mirbahai L."/>
            <person name="Eastwood N."/>
            <person name="Colbourne J.K."/>
            <person name="Zhou J."/>
            <person name="Mallon E."/>
            <person name="Orsini L."/>
        </authorList>
    </citation>
    <scope>NUCLEOTIDE SEQUENCE [LARGE SCALE GENOMIC DNA]</scope>
    <source>
        <strain evidence="1">LRV0_1</strain>
    </source>
</reference>
<keyword evidence="2" id="KW-1185">Reference proteome</keyword>
<protein>
    <submittedName>
        <fullName evidence="1">Uncharacterized protein</fullName>
    </submittedName>
</protein>